<gene>
    <name evidence="6" type="ORF">FJU08_14435</name>
</gene>
<organism evidence="6 7">
    <name type="scientific">Martelella alba</name>
    <dbReference type="NCBI Taxonomy" id="2590451"/>
    <lineage>
        <taxon>Bacteria</taxon>
        <taxon>Pseudomonadati</taxon>
        <taxon>Pseudomonadota</taxon>
        <taxon>Alphaproteobacteria</taxon>
        <taxon>Hyphomicrobiales</taxon>
        <taxon>Aurantimonadaceae</taxon>
        <taxon>Martelella</taxon>
    </lineage>
</organism>
<comment type="caution">
    <text evidence="6">The sequence shown here is derived from an EMBL/GenBank/DDBJ whole genome shotgun (WGS) entry which is preliminary data.</text>
</comment>
<evidence type="ECO:0000259" key="5">
    <source>
        <dbReference type="PROSITE" id="PS50850"/>
    </source>
</evidence>
<dbReference type="GO" id="GO:0022857">
    <property type="term" value="F:transmembrane transporter activity"/>
    <property type="evidence" value="ECO:0007669"/>
    <property type="project" value="InterPro"/>
</dbReference>
<evidence type="ECO:0000313" key="6">
    <source>
        <dbReference type="EMBL" id="TPW29254.1"/>
    </source>
</evidence>
<dbReference type="PROSITE" id="PS50850">
    <property type="entry name" value="MFS"/>
    <property type="match status" value="1"/>
</dbReference>
<proteinExistence type="predicted"/>
<dbReference type="PANTHER" id="PTHR42910">
    <property type="entry name" value="TRANSPORTER SCO4007-RELATED"/>
    <property type="match status" value="1"/>
</dbReference>
<dbReference type="CDD" id="cd17324">
    <property type="entry name" value="MFS_NepI_like"/>
    <property type="match status" value="1"/>
</dbReference>
<dbReference type="Pfam" id="PF07690">
    <property type="entry name" value="MFS_1"/>
    <property type="match status" value="1"/>
</dbReference>
<name>A0A506U835_9HYPH</name>
<keyword evidence="3 4" id="KW-0472">Membrane</keyword>
<evidence type="ECO:0000256" key="4">
    <source>
        <dbReference type="SAM" id="Phobius"/>
    </source>
</evidence>
<evidence type="ECO:0000313" key="7">
    <source>
        <dbReference type="Proteomes" id="UP000318801"/>
    </source>
</evidence>
<feature type="transmembrane region" description="Helical" evidence="4">
    <location>
        <begin position="323"/>
        <end position="342"/>
    </location>
</feature>
<feature type="transmembrane region" description="Helical" evidence="4">
    <location>
        <begin position="62"/>
        <end position="79"/>
    </location>
</feature>
<feature type="transmembrane region" description="Helical" evidence="4">
    <location>
        <begin position="31"/>
        <end position="50"/>
    </location>
</feature>
<feature type="transmembrane region" description="Helical" evidence="4">
    <location>
        <begin position="262"/>
        <end position="278"/>
    </location>
</feature>
<feature type="transmembrane region" description="Helical" evidence="4">
    <location>
        <begin position="85"/>
        <end position="108"/>
    </location>
</feature>
<evidence type="ECO:0000256" key="3">
    <source>
        <dbReference type="ARBA" id="ARBA00023136"/>
    </source>
</evidence>
<reference evidence="6 7" key="1">
    <citation type="submission" date="2019-06" db="EMBL/GenBank/DDBJ databases">
        <authorList>
            <person name="Li M."/>
        </authorList>
    </citation>
    <scope>NUCLEOTIDE SEQUENCE [LARGE SCALE GENOMIC DNA]</scope>
    <source>
        <strain evidence="6 7">BGMRC2036</strain>
    </source>
</reference>
<dbReference type="EMBL" id="VHLG01000010">
    <property type="protein sequence ID" value="TPW29254.1"/>
    <property type="molecule type" value="Genomic_DNA"/>
</dbReference>
<feature type="transmembrane region" description="Helical" evidence="4">
    <location>
        <begin position="120"/>
        <end position="138"/>
    </location>
</feature>
<evidence type="ECO:0000256" key="2">
    <source>
        <dbReference type="ARBA" id="ARBA00022989"/>
    </source>
</evidence>
<keyword evidence="2 4" id="KW-1133">Transmembrane helix</keyword>
<feature type="transmembrane region" description="Helical" evidence="4">
    <location>
        <begin position="284"/>
        <end position="303"/>
    </location>
</feature>
<sequence>MTLAAGLAAANVYYNQPMLGLIEADFPGSVLATYIPTATQLGFAAGLFFLLPLGDILNRRRLIITQFAVIAVASALTALSPTPFLLALASILLGAGAAVAQQIVPYAAALASDNARGRTIGTVMAGLLTGILFSRTLSGFVGELAGWRSMFWLGVPLAIIGVVSMAATLPDHAPVSQMRYRAALGSLAHYWRQHPALRTAAFVQAGLFGAFTAFWSILALYLATPLFGLGADVAGLFGVVGVAGILAAPLAGRLADRRGPHLVVIVGALLALVSWLFFGLTASLIVLIVGVVVLDLGIQGALVSNQHIIYALDPAARSRINTLFMTVMFLGGAIGSSLAAFAWSHGGWTLVSLAGIGLAGMAVLLKLGSLMSRRKAVSQPGG</sequence>
<dbReference type="OrthoDB" id="9815356at2"/>
<feature type="transmembrane region" description="Helical" evidence="4">
    <location>
        <begin position="348"/>
        <end position="365"/>
    </location>
</feature>
<protein>
    <submittedName>
        <fullName evidence="6">MFS transporter</fullName>
    </submittedName>
</protein>
<dbReference type="InterPro" id="IPR011701">
    <property type="entry name" value="MFS"/>
</dbReference>
<dbReference type="InterPro" id="IPR020846">
    <property type="entry name" value="MFS_dom"/>
</dbReference>
<keyword evidence="7" id="KW-1185">Reference proteome</keyword>
<dbReference type="InterPro" id="IPR036259">
    <property type="entry name" value="MFS_trans_sf"/>
</dbReference>
<accession>A0A506U835</accession>
<feature type="transmembrane region" description="Helical" evidence="4">
    <location>
        <begin position="229"/>
        <end position="250"/>
    </location>
</feature>
<dbReference type="Gene3D" id="1.20.1250.20">
    <property type="entry name" value="MFS general substrate transporter like domains"/>
    <property type="match status" value="1"/>
</dbReference>
<feature type="transmembrane region" description="Helical" evidence="4">
    <location>
        <begin position="150"/>
        <end position="169"/>
    </location>
</feature>
<dbReference type="Proteomes" id="UP000318801">
    <property type="component" value="Unassembled WGS sequence"/>
</dbReference>
<dbReference type="AlphaFoldDB" id="A0A506U835"/>
<dbReference type="SUPFAM" id="SSF103473">
    <property type="entry name" value="MFS general substrate transporter"/>
    <property type="match status" value="1"/>
</dbReference>
<evidence type="ECO:0000256" key="1">
    <source>
        <dbReference type="ARBA" id="ARBA00022692"/>
    </source>
</evidence>
<keyword evidence="1 4" id="KW-0812">Transmembrane</keyword>
<feature type="transmembrane region" description="Helical" evidence="4">
    <location>
        <begin position="201"/>
        <end position="223"/>
    </location>
</feature>
<dbReference type="PANTHER" id="PTHR42910:SF1">
    <property type="entry name" value="MAJOR FACILITATOR SUPERFAMILY (MFS) PROFILE DOMAIN-CONTAINING PROTEIN"/>
    <property type="match status" value="1"/>
</dbReference>
<feature type="domain" description="Major facilitator superfamily (MFS) profile" evidence="5">
    <location>
        <begin position="1"/>
        <end position="372"/>
    </location>
</feature>